<feature type="non-terminal residue" evidence="2">
    <location>
        <position position="1"/>
    </location>
</feature>
<feature type="compositionally biased region" description="Polar residues" evidence="1">
    <location>
        <begin position="50"/>
        <end position="61"/>
    </location>
</feature>
<feature type="compositionally biased region" description="Acidic residues" evidence="1">
    <location>
        <begin position="70"/>
        <end position="83"/>
    </location>
</feature>
<feature type="compositionally biased region" description="Basic and acidic residues" evidence="1">
    <location>
        <begin position="1"/>
        <end position="21"/>
    </location>
</feature>
<name>A0A392U1H2_9FABA</name>
<feature type="compositionally biased region" description="Basic and acidic residues" evidence="1">
    <location>
        <begin position="39"/>
        <end position="49"/>
    </location>
</feature>
<dbReference type="AlphaFoldDB" id="A0A392U1H2"/>
<accession>A0A392U1H2</accession>
<reference evidence="2 3" key="1">
    <citation type="journal article" date="2018" name="Front. Plant Sci.">
        <title>Red Clover (Trifolium pratense) and Zigzag Clover (T. medium) - A Picture of Genomic Similarities and Differences.</title>
        <authorList>
            <person name="Dluhosova J."/>
            <person name="Istvanek J."/>
            <person name="Nedelnik J."/>
            <person name="Repkova J."/>
        </authorList>
    </citation>
    <scope>NUCLEOTIDE SEQUENCE [LARGE SCALE GENOMIC DNA]</scope>
    <source>
        <strain evidence="3">cv. 10/8</strain>
        <tissue evidence="2">Leaf</tissue>
    </source>
</reference>
<keyword evidence="3" id="KW-1185">Reference proteome</keyword>
<comment type="caution">
    <text evidence="2">The sequence shown here is derived from an EMBL/GenBank/DDBJ whole genome shotgun (WGS) entry which is preliminary data.</text>
</comment>
<dbReference type="Proteomes" id="UP000265520">
    <property type="component" value="Unassembled WGS sequence"/>
</dbReference>
<proteinExistence type="predicted"/>
<feature type="region of interest" description="Disordered" evidence="1">
    <location>
        <begin position="1"/>
        <end position="83"/>
    </location>
</feature>
<protein>
    <submittedName>
        <fullName evidence="2">Uncharacterized protein</fullName>
    </submittedName>
</protein>
<sequence>TKDTQLEQSLVEEKEEVKSSEESYGWVKIELQKEDDELKVDAPMDKEESGTGNDTKLSSPESIDHSNEEACLEGNDDDVANML</sequence>
<organism evidence="2 3">
    <name type="scientific">Trifolium medium</name>
    <dbReference type="NCBI Taxonomy" id="97028"/>
    <lineage>
        <taxon>Eukaryota</taxon>
        <taxon>Viridiplantae</taxon>
        <taxon>Streptophyta</taxon>
        <taxon>Embryophyta</taxon>
        <taxon>Tracheophyta</taxon>
        <taxon>Spermatophyta</taxon>
        <taxon>Magnoliopsida</taxon>
        <taxon>eudicotyledons</taxon>
        <taxon>Gunneridae</taxon>
        <taxon>Pentapetalae</taxon>
        <taxon>rosids</taxon>
        <taxon>fabids</taxon>
        <taxon>Fabales</taxon>
        <taxon>Fabaceae</taxon>
        <taxon>Papilionoideae</taxon>
        <taxon>50 kb inversion clade</taxon>
        <taxon>NPAAA clade</taxon>
        <taxon>Hologalegina</taxon>
        <taxon>IRL clade</taxon>
        <taxon>Trifolieae</taxon>
        <taxon>Trifolium</taxon>
    </lineage>
</organism>
<evidence type="ECO:0000256" key="1">
    <source>
        <dbReference type="SAM" id="MobiDB-lite"/>
    </source>
</evidence>
<feature type="non-terminal residue" evidence="2">
    <location>
        <position position="83"/>
    </location>
</feature>
<evidence type="ECO:0000313" key="2">
    <source>
        <dbReference type="EMBL" id="MCI66320.1"/>
    </source>
</evidence>
<dbReference type="EMBL" id="LXQA010693229">
    <property type="protein sequence ID" value="MCI66320.1"/>
    <property type="molecule type" value="Genomic_DNA"/>
</dbReference>
<evidence type="ECO:0000313" key="3">
    <source>
        <dbReference type="Proteomes" id="UP000265520"/>
    </source>
</evidence>